<dbReference type="SMART" id="SM00587">
    <property type="entry name" value="CHK"/>
    <property type="match status" value="1"/>
</dbReference>
<feature type="domain" description="CHK kinase-like" evidence="1">
    <location>
        <begin position="113"/>
        <end position="275"/>
    </location>
</feature>
<dbReference type="AlphaFoldDB" id="A0A0K6ITJ4"/>
<keyword evidence="2" id="KW-0808">Transferase</keyword>
<name>A0A0K6ITJ4_9GAMM</name>
<dbReference type="GO" id="GO:0016301">
    <property type="term" value="F:kinase activity"/>
    <property type="evidence" value="ECO:0007669"/>
    <property type="project" value="UniProtKB-KW"/>
</dbReference>
<accession>A0A0K6ITJ4</accession>
<dbReference type="SUPFAM" id="SSF56112">
    <property type="entry name" value="Protein kinase-like (PK-like)"/>
    <property type="match status" value="1"/>
</dbReference>
<evidence type="ECO:0000259" key="1">
    <source>
        <dbReference type="SMART" id="SM00587"/>
    </source>
</evidence>
<dbReference type="RefSeq" id="WP_055464579.1">
    <property type="nucleotide sequence ID" value="NZ_CYHG01000018.1"/>
</dbReference>
<dbReference type="STRING" id="1137284.GCA_001418205_03572"/>
<dbReference type="Pfam" id="PF02958">
    <property type="entry name" value="EcKL"/>
    <property type="match status" value="1"/>
</dbReference>
<protein>
    <submittedName>
        <fullName evidence="2">Ecdysteroid kinase</fullName>
    </submittedName>
</protein>
<dbReference type="InterPro" id="IPR011009">
    <property type="entry name" value="Kinase-like_dom_sf"/>
</dbReference>
<dbReference type="PANTHER" id="PTHR11012">
    <property type="entry name" value="PROTEIN KINASE-LIKE DOMAIN-CONTAINING"/>
    <property type="match status" value="1"/>
</dbReference>
<keyword evidence="2" id="KW-0418">Kinase</keyword>
<dbReference type="InterPro" id="IPR004119">
    <property type="entry name" value="EcKL"/>
</dbReference>
<dbReference type="Proteomes" id="UP000182769">
    <property type="component" value="Unassembled WGS sequence"/>
</dbReference>
<dbReference type="EMBL" id="CYHG01000018">
    <property type="protein sequence ID" value="CUB06425.1"/>
    <property type="molecule type" value="Genomic_DNA"/>
</dbReference>
<gene>
    <name evidence="2" type="ORF">Ga0061065_1184</name>
</gene>
<sequence length="331" mass="38180">MTALAPEFFIKQIFHASYVEQQRLQSLWSGYGHITRYRVKTDADDSSVILKAIDWGNVAKHPRGWQSDLAHQRKMDSYQVECHWYAHWSATTQGSIRVPRYLGSYQQATVLYLLLEDLDASGFNLRCSQLESNQTMVVLHWLANFHAHYLITDPATNWPEGLWPQGTYWHLATRPDEWQAMVDGPLKKSAKALDYTMRDCSYQTLVHGDAKIANFCFRRDLSEVAAVDFQYIGRGIGVQDVAYFLGSCLSEPQLEEDLEYLLDIYFSELARCIIARGESPDLAESVTQEWYRLFPVAWADFHRFIMGWSPNHVKNTALSRRLTRLGLQALN</sequence>
<dbReference type="OrthoDB" id="9769860at2"/>
<dbReference type="Gene3D" id="3.90.1200.10">
    <property type="match status" value="1"/>
</dbReference>
<keyword evidence="3" id="KW-1185">Reference proteome</keyword>
<evidence type="ECO:0000313" key="2">
    <source>
        <dbReference type="EMBL" id="CUB06425.1"/>
    </source>
</evidence>
<dbReference type="InterPro" id="IPR015897">
    <property type="entry name" value="CHK_kinase-like"/>
</dbReference>
<evidence type="ECO:0000313" key="3">
    <source>
        <dbReference type="Proteomes" id="UP000182769"/>
    </source>
</evidence>
<proteinExistence type="predicted"/>
<organism evidence="2 3">
    <name type="scientific">Marinomonas fungiae</name>
    <dbReference type="NCBI Taxonomy" id="1137284"/>
    <lineage>
        <taxon>Bacteria</taxon>
        <taxon>Pseudomonadati</taxon>
        <taxon>Pseudomonadota</taxon>
        <taxon>Gammaproteobacteria</taxon>
        <taxon>Oceanospirillales</taxon>
        <taxon>Oceanospirillaceae</taxon>
        <taxon>Marinomonas</taxon>
    </lineage>
</organism>
<reference evidence="3" key="1">
    <citation type="submission" date="2015-08" db="EMBL/GenBank/DDBJ databases">
        <authorList>
            <person name="Varghese N."/>
        </authorList>
    </citation>
    <scope>NUCLEOTIDE SEQUENCE [LARGE SCALE GENOMIC DNA]</scope>
    <source>
        <strain evidence="3">JCM 18476</strain>
    </source>
</reference>
<dbReference type="PANTHER" id="PTHR11012:SF30">
    <property type="entry name" value="PROTEIN KINASE-LIKE DOMAIN-CONTAINING"/>
    <property type="match status" value="1"/>
</dbReference>